<evidence type="ECO:0000256" key="1">
    <source>
        <dbReference type="ARBA" id="ARBA00004409"/>
    </source>
</evidence>
<accession>A0A9W7CGS2</accession>
<dbReference type="GO" id="GO:0005801">
    <property type="term" value="C:cis-Golgi network"/>
    <property type="evidence" value="ECO:0007669"/>
    <property type="project" value="InterPro"/>
</dbReference>
<dbReference type="PANTHER" id="PTHR21094:SF2">
    <property type="entry name" value="GOLGI SNAP RECEPTOR COMPLEX MEMBER 1"/>
    <property type="match status" value="1"/>
</dbReference>
<dbReference type="GO" id="GO:0000139">
    <property type="term" value="C:Golgi membrane"/>
    <property type="evidence" value="ECO:0007669"/>
    <property type="project" value="UniProtKB-SubCell"/>
</dbReference>
<comment type="subcellular location">
    <subcellularLocation>
        <location evidence="1">Golgi apparatus membrane</location>
        <topology evidence="1">Single-pass type IV membrane protein</topology>
    </subcellularLocation>
</comment>
<evidence type="ECO:0000256" key="4">
    <source>
        <dbReference type="ARBA" id="ARBA00022692"/>
    </source>
</evidence>
<dbReference type="Proteomes" id="UP001165121">
    <property type="component" value="Unassembled WGS sequence"/>
</dbReference>
<name>A0A9W7CGS2_9STRA</name>
<dbReference type="GO" id="GO:0005797">
    <property type="term" value="C:Golgi medial cisterna"/>
    <property type="evidence" value="ECO:0007669"/>
    <property type="project" value="TreeGrafter"/>
</dbReference>
<protein>
    <submittedName>
        <fullName evidence="10">Unnamed protein product</fullName>
    </submittedName>
</protein>
<dbReference type="OrthoDB" id="422156at2759"/>
<dbReference type="GO" id="GO:0015031">
    <property type="term" value="P:protein transport"/>
    <property type="evidence" value="ECO:0007669"/>
    <property type="project" value="UniProtKB-KW"/>
</dbReference>
<evidence type="ECO:0000256" key="7">
    <source>
        <dbReference type="ARBA" id="ARBA00023034"/>
    </source>
</evidence>
<dbReference type="AlphaFoldDB" id="A0A9W7CGS2"/>
<dbReference type="GO" id="GO:0031201">
    <property type="term" value="C:SNARE complex"/>
    <property type="evidence" value="ECO:0007669"/>
    <property type="project" value="TreeGrafter"/>
</dbReference>
<keyword evidence="7" id="KW-0333">Golgi apparatus</keyword>
<dbReference type="GO" id="GO:0005484">
    <property type="term" value="F:SNAP receptor activity"/>
    <property type="evidence" value="ECO:0007669"/>
    <property type="project" value="TreeGrafter"/>
</dbReference>
<keyword evidence="4" id="KW-0812">Transmembrane</keyword>
<gene>
    <name evidence="10" type="ORF">Pfra01_000790100</name>
</gene>
<keyword evidence="3" id="KW-0813">Transport</keyword>
<dbReference type="GO" id="GO:0006906">
    <property type="term" value="P:vesicle fusion"/>
    <property type="evidence" value="ECO:0007669"/>
    <property type="project" value="TreeGrafter"/>
</dbReference>
<evidence type="ECO:0000256" key="6">
    <source>
        <dbReference type="ARBA" id="ARBA00022989"/>
    </source>
</evidence>
<evidence type="ECO:0000256" key="2">
    <source>
        <dbReference type="ARBA" id="ARBA00008473"/>
    </source>
</evidence>
<evidence type="ECO:0000256" key="5">
    <source>
        <dbReference type="ARBA" id="ARBA00022927"/>
    </source>
</evidence>
<keyword evidence="8" id="KW-0472">Membrane</keyword>
<reference evidence="10" key="1">
    <citation type="submission" date="2023-04" db="EMBL/GenBank/DDBJ databases">
        <title>Phytophthora fragariaefolia NBRC 109709.</title>
        <authorList>
            <person name="Ichikawa N."/>
            <person name="Sato H."/>
            <person name="Tonouchi N."/>
        </authorList>
    </citation>
    <scope>NUCLEOTIDE SEQUENCE</scope>
    <source>
        <strain evidence="10">NBRC 109709</strain>
    </source>
</reference>
<evidence type="ECO:0000256" key="9">
    <source>
        <dbReference type="SAM" id="MobiDB-lite"/>
    </source>
</evidence>
<feature type="region of interest" description="Disordered" evidence="9">
    <location>
        <begin position="40"/>
        <end position="77"/>
    </location>
</feature>
<keyword evidence="6" id="KW-1133">Transmembrane helix</keyword>
<comment type="caution">
    <text evidence="10">The sequence shown here is derived from an EMBL/GenBank/DDBJ whole genome shotgun (WGS) entry which is preliminary data.</text>
</comment>
<evidence type="ECO:0000256" key="3">
    <source>
        <dbReference type="ARBA" id="ARBA00022448"/>
    </source>
</evidence>
<proteinExistence type="inferred from homology"/>
<comment type="similarity">
    <text evidence="2">Belongs to the GOSR1 family.</text>
</comment>
<dbReference type="InterPro" id="IPR023601">
    <property type="entry name" value="Golgi_SNAP_su1"/>
</dbReference>
<dbReference type="PANTHER" id="PTHR21094">
    <property type="entry name" value="GOS-28 SNARE- RELATED"/>
    <property type="match status" value="1"/>
</dbReference>
<organism evidence="10 11">
    <name type="scientific">Phytophthora fragariaefolia</name>
    <dbReference type="NCBI Taxonomy" id="1490495"/>
    <lineage>
        <taxon>Eukaryota</taxon>
        <taxon>Sar</taxon>
        <taxon>Stramenopiles</taxon>
        <taxon>Oomycota</taxon>
        <taxon>Peronosporomycetes</taxon>
        <taxon>Peronosporales</taxon>
        <taxon>Peronosporaceae</taxon>
        <taxon>Phytophthora</taxon>
    </lineage>
</organism>
<evidence type="ECO:0000256" key="8">
    <source>
        <dbReference type="ARBA" id="ARBA00023136"/>
    </source>
</evidence>
<keyword evidence="5" id="KW-0653">Protein transport</keyword>
<dbReference type="EMBL" id="BSXT01000709">
    <property type="protein sequence ID" value="GMF32766.1"/>
    <property type="molecule type" value="Genomic_DNA"/>
</dbReference>
<sequence length="220" mass="23640">MMHTATRSWEDLRSSARAAEHALEDKIAAYTALSRAQGRGAAYDEGAWQQESGARSGETLTRRRDAAENPPEETADERELAMDIENALAAVSELRGCGGRGRGGRNSRVLARVLAVGYHRRDERRGEHDVGQDAGRHAAALPRAVFRLQYGVPPLDGGSRGGTAGLHCCGMLWVVERFADEVGLCVGGVGLAVRAGLERTAGEAGRAKALWQQVRLQILS</sequence>
<evidence type="ECO:0000313" key="10">
    <source>
        <dbReference type="EMBL" id="GMF32766.1"/>
    </source>
</evidence>
<evidence type="ECO:0000313" key="11">
    <source>
        <dbReference type="Proteomes" id="UP001165121"/>
    </source>
</evidence>
<keyword evidence="11" id="KW-1185">Reference proteome</keyword>
<dbReference type="GO" id="GO:0048219">
    <property type="term" value="P:inter-Golgi cisterna vesicle-mediated transport"/>
    <property type="evidence" value="ECO:0007669"/>
    <property type="project" value="TreeGrafter"/>
</dbReference>
<dbReference type="GO" id="GO:0006888">
    <property type="term" value="P:endoplasmic reticulum to Golgi vesicle-mediated transport"/>
    <property type="evidence" value="ECO:0007669"/>
    <property type="project" value="InterPro"/>
</dbReference>